<evidence type="ECO:0000313" key="2">
    <source>
        <dbReference type="Proteomes" id="UP000214688"/>
    </source>
</evidence>
<reference evidence="1 2" key="1">
    <citation type="journal article" date="2015" name="Int. J. Syst. Evol. Microbiol.">
        <title>Tumebacillus algifaecis sp. nov., isolated from decomposing algal scum.</title>
        <authorList>
            <person name="Wu Y.F."/>
            <person name="Zhang B."/>
            <person name="Xing P."/>
            <person name="Wu Q.L."/>
            <person name="Liu S.J."/>
        </authorList>
    </citation>
    <scope>NUCLEOTIDE SEQUENCE [LARGE SCALE GENOMIC DNA]</scope>
    <source>
        <strain evidence="1 2">THMBR28</strain>
    </source>
</reference>
<dbReference type="RefSeq" id="WP_094237049.1">
    <property type="nucleotide sequence ID" value="NZ_CP022657.1"/>
</dbReference>
<keyword evidence="2" id="KW-1185">Reference proteome</keyword>
<gene>
    <name evidence="1" type="ORF">CIG75_12955</name>
</gene>
<name>A0A223D2C6_9BACL</name>
<evidence type="ECO:0000313" key="1">
    <source>
        <dbReference type="EMBL" id="ASS75808.1"/>
    </source>
</evidence>
<dbReference type="Pfam" id="PF20323">
    <property type="entry name" value="DUF6618"/>
    <property type="match status" value="1"/>
</dbReference>
<dbReference type="KEGG" id="tab:CIG75_12955"/>
<protein>
    <submittedName>
        <fullName evidence="1">Uncharacterized protein</fullName>
    </submittedName>
</protein>
<dbReference type="EMBL" id="CP022657">
    <property type="protein sequence ID" value="ASS75808.1"/>
    <property type="molecule type" value="Genomic_DNA"/>
</dbReference>
<accession>A0A223D2C6</accession>
<dbReference type="OrthoDB" id="1651171at2"/>
<organism evidence="1 2">
    <name type="scientific">Tumebacillus algifaecis</name>
    <dbReference type="NCBI Taxonomy" id="1214604"/>
    <lineage>
        <taxon>Bacteria</taxon>
        <taxon>Bacillati</taxon>
        <taxon>Bacillota</taxon>
        <taxon>Bacilli</taxon>
        <taxon>Bacillales</taxon>
        <taxon>Alicyclobacillaceae</taxon>
        <taxon>Tumebacillus</taxon>
    </lineage>
</organism>
<dbReference type="Proteomes" id="UP000214688">
    <property type="component" value="Chromosome"/>
</dbReference>
<dbReference type="AlphaFoldDB" id="A0A223D2C6"/>
<proteinExistence type="predicted"/>
<sequence>MKQPVNIPFECQLQWPESGEQESWNGTIDQIINRGSHIEFHIKSRSGFWCVAAPYQAGNLLVIEADQASLGLAHPNDLFYNKEKVLQCEHLNTVDGITAVYALKALADAGHYEGR</sequence>
<dbReference type="InterPro" id="IPR046726">
    <property type="entry name" value="DUF6618"/>
</dbReference>